<dbReference type="SMART" id="SM00066">
    <property type="entry name" value="GAL4"/>
    <property type="match status" value="1"/>
</dbReference>
<evidence type="ECO:0000256" key="5">
    <source>
        <dbReference type="ARBA" id="ARBA00023163"/>
    </source>
</evidence>
<keyword evidence="2" id="KW-0479">Metal-binding</keyword>
<evidence type="ECO:0000313" key="10">
    <source>
        <dbReference type="Proteomes" id="UP000324241"/>
    </source>
</evidence>
<dbReference type="InterPro" id="IPR007219">
    <property type="entry name" value="XnlR_reg_dom"/>
</dbReference>
<dbReference type="AlphaFoldDB" id="A0A5M9MH78"/>
<dbReference type="GO" id="GO:0000981">
    <property type="term" value="F:DNA-binding transcription factor activity, RNA polymerase II-specific"/>
    <property type="evidence" value="ECO:0007669"/>
    <property type="project" value="InterPro"/>
</dbReference>
<evidence type="ECO:0000256" key="1">
    <source>
        <dbReference type="ARBA" id="ARBA00004123"/>
    </source>
</evidence>
<dbReference type="GO" id="GO:0003677">
    <property type="term" value="F:DNA binding"/>
    <property type="evidence" value="ECO:0007669"/>
    <property type="project" value="UniProtKB-KW"/>
</dbReference>
<accession>A0A5M9MH78</accession>
<keyword evidence="4" id="KW-0238">DNA-binding</keyword>
<dbReference type="PANTHER" id="PTHR31001:SF61">
    <property type="entry name" value="ZN(II)2CYS6 TRANSCRIPTION FACTOR (EUROFUNG)"/>
    <property type="match status" value="1"/>
</dbReference>
<feature type="compositionally biased region" description="Polar residues" evidence="7">
    <location>
        <begin position="73"/>
        <end position="90"/>
    </location>
</feature>
<dbReference type="InterPro" id="IPR036864">
    <property type="entry name" value="Zn2-C6_fun-type_DNA-bd_sf"/>
</dbReference>
<feature type="domain" description="Zn(2)-C6 fungal-type" evidence="8">
    <location>
        <begin position="19"/>
        <end position="51"/>
    </location>
</feature>
<protein>
    <recommendedName>
        <fullName evidence="8">Zn(2)-C6 fungal-type domain-containing protein</fullName>
    </recommendedName>
</protein>
<evidence type="ECO:0000256" key="2">
    <source>
        <dbReference type="ARBA" id="ARBA00022723"/>
    </source>
</evidence>
<dbReference type="VEuPathDB" id="FungiDB:EYZ11_011346"/>
<dbReference type="Gene3D" id="4.10.240.10">
    <property type="entry name" value="Zn(2)-C6 fungal-type DNA-binding domain"/>
    <property type="match status" value="1"/>
</dbReference>
<keyword evidence="3" id="KW-0805">Transcription regulation</keyword>
<dbReference type="InterPro" id="IPR050613">
    <property type="entry name" value="Sec_Metabolite_Reg"/>
</dbReference>
<organism evidence="9 10">
    <name type="scientific">Aspergillus tanneri</name>
    <dbReference type="NCBI Taxonomy" id="1220188"/>
    <lineage>
        <taxon>Eukaryota</taxon>
        <taxon>Fungi</taxon>
        <taxon>Dikarya</taxon>
        <taxon>Ascomycota</taxon>
        <taxon>Pezizomycotina</taxon>
        <taxon>Eurotiomycetes</taxon>
        <taxon>Eurotiomycetidae</taxon>
        <taxon>Eurotiales</taxon>
        <taxon>Aspergillaceae</taxon>
        <taxon>Aspergillus</taxon>
        <taxon>Aspergillus subgen. Circumdati</taxon>
    </lineage>
</organism>
<dbReference type="RefSeq" id="XP_033425706.1">
    <property type="nucleotide sequence ID" value="XM_033572391.1"/>
</dbReference>
<dbReference type="Proteomes" id="UP000324241">
    <property type="component" value="Unassembled WGS sequence"/>
</dbReference>
<keyword evidence="6" id="KW-0539">Nucleus</keyword>
<evidence type="ECO:0000256" key="3">
    <source>
        <dbReference type="ARBA" id="ARBA00023015"/>
    </source>
</evidence>
<proteinExistence type="predicted"/>
<dbReference type="SMART" id="SM00906">
    <property type="entry name" value="Fungal_trans"/>
    <property type="match status" value="1"/>
</dbReference>
<reference evidence="9 10" key="1">
    <citation type="submission" date="2019-08" db="EMBL/GenBank/DDBJ databases">
        <title>The genome sequence of a newly discovered highly antifungal drug resistant Aspergillus species, Aspergillus tanneri NIH 1004.</title>
        <authorList>
            <person name="Mounaud S."/>
            <person name="Singh I."/>
            <person name="Joardar V."/>
            <person name="Pakala S."/>
            <person name="Pakala S."/>
            <person name="Venepally P."/>
            <person name="Chung J.K."/>
            <person name="Losada L."/>
            <person name="Nierman W.C."/>
        </authorList>
    </citation>
    <scope>NUCLEOTIDE SEQUENCE [LARGE SCALE GENOMIC DNA]</scope>
    <source>
        <strain evidence="9 10">NIH1004</strain>
    </source>
</reference>
<dbReference type="PANTHER" id="PTHR31001">
    <property type="entry name" value="UNCHARACTERIZED TRANSCRIPTIONAL REGULATORY PROTEIN"/>
    <property type="match status" value="1"/>
</dbReference>
<dbReference type="InterPro" id="IPR001138">
    <property type="entry name" value="Zn2Cys6_DnaBD"/>
</dbReference>
<dbReference type="OrthoDB" id="4898680at2759"/>
<sequence length="681" mass="76584">MAELYSKPPVLRRNGALQSCEPCRRSKLRCDHGRPVCGRCKTKNIEPRCFYHPAPMTKRTVSTSASLVQATGRLTSQHSSNASSPGSAIDSTRLRATMELPSTIPGYLGSTSYSAVLAEHPSELSFEVESSVTSGSSTRLLDPARLQSGLEMLKLLHRLTICDSLIRKYYSRTLCVVIPSVVIEAILQSIRSTLNSLDFSGDIDSQFQDLALQIFQNSSRPMAVHGTMTVEDYCASFTGKNLRWEAVIVVFVTSGIASMSTPDNDPDLVQVAGDSQAKDRLRVQIVEASDTCLGFCDQAASVNELLGFCQYNDVMLRTQQYGDSSFQGWRRLGDLSATVYALGAHQESEQADDCPFFLRQWRRIFFVAAFYVDKCVATFVGRPPFINYRYCTLTPPLDLREETLIAGGEKLNRAISELDMAGWGEQDKVYRVSVIRLRFLLAVFREQALEIALGTCDHWDLEQRSSHIIEKARVTWEAAPAYLRFDVRTKESVEPFSTSFTILHMYLDYQYTIFLLQRTLVKRTNTGQEALLETSRRVLSILITVTAERDSVLDLSIHYSWLILYYGLPSASVLMLELLHQAQDAGLRSIILPRAELIRNLSVFVSCLSWVSRPSHGNYQTCKEAEKKLSHILDQILDPQPIQQEILNDVTSGLSNFLDFYNPSNWDFNSEYLPPADGFVF</sequence>
<dbReference type="PROSITE" id="PS00463">
    <property type="entry name" value="ZN2_CY6_FUNGAL_1"/>
    <property type="match status" value="1"/>
</dbReference>
<feature type="region of interest" description="Disordered" evidence="7">
    <location>
        <begin position="73"/>
        <end position="92"/>
    </location>
</feature>
<dbReference type="PROSITE" id="PS50048">
    <property type="entry name" value="ZN2_CY6_FUNGAL_2"/>
    <property type="match status" value="1"/>
</dbReference>
<name>A0A5M9MH78_9EURO</name>
<evidence type="ECO:0000256" key="4">
    <source>
        <dbReference type="ARBA" id="ARBA00023125"/>
    </source>
</evidence>
<keyword evidence="5" id="KW-0804">Transcription</keyword>
<comment type="caution">
    <text evidence="9">The sequence shown here is derived from an EMBL/GenBank/DDBJ whole genome shotgun (WGS) entry which is preliminary data.</text>
</comment>
<dbReference type="GeneID" id="54330474"/>
<dbReference type="EMBL" id="QUQM01000007">
    <property type="protein sequence ID" value="KAA8646345.1"/>
    <property type="molecule type" value="Genomic_DNA"/>
</dbReference>
<evidence type="ECO:0000256" key="7">
    <source>
        <dbReference type="SAM" id="MobiDB-lite"/>
    </source>
</evidence>
<evidence type="ECO:0000313" key="9">
    <source>
        <dbReference type="EMBL" id="KAA8646345.1"/>
    </source>
</evidence>
<dbReference type="Pfam" id="PF00172">
    <property type="entry name" value="Zn_clus"/>
    <property type="match status" value="1"/>
</dbReference>
<dbReference type="GO" id="GO:0009893">
    <property type="term" value="P:positive regulation of metabolic process"/>
    <property type="evidence" value="ECO:0007669"/>
    <property type="project" value="UniProtKB-ARBA"/>
</dbReference>
<dbReference type="Pfam" id="PF04082">
    <property type="entry name" value="Fungal_trans"/>
    <property type="match status" value="1"/>
</dbReference>
<dbReference type="GO" id="GO:0008270">
    <property type="term" value="F:zinc ion binding"/>
    <property type="evidence" value="ECO:0007669"/>
    <property type="project" value="InterPro"/>
</dbReference>
<dbReference type="GO" id="GO:0006351">
    <property type="term" value="P:DNA-templated transcription"/>
    <property type="evidence" value="ECO:0007669"/>
    <property type="project" value="InterPro"/>
</dbReference>
<dbReference type="GO" id="GO:0005634">
    <property type="term" value="C:nucleus"/>
    <property type="evidence" value="ECO:0007669"/>
    <property type="project" value="UniProtKB-SubCell"/>
</dbReference>
<gene>
    <name evidence="9" type="ORF">ATNIH1004_007772</name>
</gene>
<comment type="subcellular location">
    <subcellularLocation>
        <location evidence="1">Nucleus</location>
    </subcellularLocation>
</comment>
<evidence type="ECO:0000256" key="6">
    <source>
        <dbReference type="ARBA" id="ARBA00023242"/>
    </source>
</evidence>
<evidence type="ECO:0000259" key="8">
    <source>
        <dbReference type="PROSITE" id="PS50048"/>
    </source>
</evidence>
<dbReference type="SUPFAM" id="SSF57701">
    <property type="entry name" value="Zn2/Cys6 DNA-binding domain"/>
    <property type="match status" value="1"/>
</dbReference>
<dbReference type="CDD" id="cd12148">
    <property type="entry name" value="fungal_TF_MHR"/>
    <property type="match status" value="1"/>
</dbReference>
<dbReference type="CDD" id="cd00067">
    <property type="entry name" value="GAL4"/>
    <property type="match status" value="1"/>
</dbReference>